<evidence type="ECO:0000313" key="3">
    <source>
        <dbReference type="Proteomes" id="UP000256941"/>
    </source>
</evidence>
<gene>
    <name evidence="2" type="ORF">BDD41_1074</name>
</gene>
<name>A0A3D9XSB1_PARVE</name>
<comment type="caution">
    <text evidence="2">The sequence shown here is derived from an EMBL/GenBank/DDBJ whole genome shotgun (WGS) entry which is preliminary data.</text>
</comment>
<dbReference type="AlphaFoldDB" id="A0A3D9XSB1"/>
<accession>A0A3D9XSB1</accession>
<dbReference type="EMBL" id="QTUJ01000001">
    <property type="protein sequence ID" value="REF72591.1"/>
    <property type="molecule type" value="Genomic_DNA"/>
</dbReference>
<reference evidence="2 3" key="1">
    <citation type="submission" date="2018-08" db="EMBL/GenBank/DDBJ databases">
        <title>Genomic Encyclopedia of Archaeal and Bacterial Type Strains, Phase II (KMG-II): from individual species to whole genera.</title>
        <authorList>
            <person name="Goeker M."/>
        </authorList>
    </citation>
    <scope>NUCLEOTIDE SEQUENCE [LARGE SCALE GENOMIC DNA]</scope>
    <source>
        <strain evidence="2 3">DSM 17099</strain>
    </source>
</reference>
<proteinExistence type="predicted"/>
<dbReference type="RefSeq" id="WP_116220985.1">
    <property type="nucleotide sequence ID" value="NZ_CP038196.1"/>
</dbReference>
<evidence type="ECO:0000313" key="2">
    <source>
        <dbReference type="EMBL" id="REF72591.1"/>
    </source>
</evidence>
<dbReference type="Pfam" id="PF06527">
    <property type="entry name" value="TniQ"/>
    <property type="match status" value="1"/>
</dbReference>
<feature type="domain" description="TniQ" evidence="1">
    <location>
        <begin position="6"/>
        <end position="132"/>
    </location>
</feature>
<dbReference type="Proteomes" id="UP000256941">
    <property type="component" value="Unassembled WGS sequence"/>
</dbReference>
<evidence type="ECO:0000259" key="1">
    <source>
        <dbReference type="Pfam" id="PF06527"/>
    </source>
</evidence>
<organism evidence="2 3">
    <name type="scientific">Paracoccus versutus</name>
    <name type="common">Thiobacillus versutus</name>
    <dbReference type="NCBI Taxonomy" id="34007"/>
    <lineage>
        <taxon>Bacteria</taxon>
        <taxon>Pseudomonadati</taxon>
        <taxon>Pseudomonadota</taxon>
        <taxon>Alphaproteobacteria</taxon>
        <taxon>Rhodobacterales</taxon>
        <taxon>Paracoccaceae</taxon>
        <taxon>Paracoccus</taxon>
    </lineage>
</organism>
<protein>
    <submittedName>
        <fullName evidence="2">TniQ protein</fullName>
    </submittedName>
</protein>
<sequence>MPMLPHIPIIPGETILSWADRSAQVQAGHCLPELLRVVGFPQEDVEPVKDLAVLARLTDLFGGEASALEASAIFRHDGNMRRFRHEVFKPSMLCRRETVFCPLCLLEDGFRHSRVIWQFNSTICCDRHGIALITTPTDVHFDALVPSVSFPDPAALRALCDAATPMTPGPLQRYVEDRLAGSTCEPLWPDGCRLDQVMGISSCLGNAMRDHATGDLGDACRIGFEALRRGEAGILKALDDILCQRGQKARVNTPARALGRLYDAVRLNEDLSPLRPLVRSFLLYNVPLAAGDEIFGEVLPARRRHDLATLSAVSGMPKLQVKDVFAGLGLLSADDGRPLNALTFDAVESEAIACELRGSVPANALSAHLGCDTTTAAAILNAGLVERVLGDRIIFDRDADALKRVSLDSVNDLLAILFENATTLEVVPVQFATLSAAARHAHWQIDRIIRLVLSGSLDLYGLVGRTDFDGLLIDERQLLRILEAPPMTAAISKEDAAKELSVEVKILENIMRIPDESGAPIIRRVVPLIGPLKRRHQVAKPDFERFRHDHISIRELAEAEGTTIAEMHAALQQRGILPILSGMPLATQIFRRSDI</sequence>
<dbReference type="InterPro" id="IPR009492">
    <property type="entry name" value="TniQ"/>
</dbReference>